<dbReference type="RefSeq" id="WP_015237167.1">
    <property type="nucleotide sequence ID" value="NC_019793.1"/>
</dbReference>
<dbReference type="Pfam" id="PF12838">
    <property type="entry name" value="Fer4_7"/>
    <property type="match status" value="2"/>
</dbReference>
<dbReference type="Proteomes" id="UP000010467">
    <property type="component" value="Chromosome"/>
</dbReference>
<evidence type="ECO:0000256" key="4">
    <source>
        <dbReference type="ARBA" id="ARBA00023004"/>
    </source>
</evidence>
<keyword evidence="3" id="KW-0677">Repeat</keyword>
<evidence type="ECO:0000256" key="3">
    <source>
        <dbReference type="ARBA" id="ARBA00022737"/>
    </source>
</evidence>
<dbReference type="HOGENOM" id="CLU_048087_2_0_0"/>
<dbReference type="InterPro" id="IPR017900">
    <property type="entry name" value="4Fe4S_Fe_S_CS"/>
</dbReference>
<dbReference type="SUPFAM" id="SSF54862">
    <property type="entry name" value="4Fe-4S ferredoxins"/>
    <property type="match status" value="1"/>
</dbReference>
<keyword evidence="1" id="KW-0004">4Fe-4S</keyword>
<evidence type="ECO:0000313" key="7">
    <source>
        <dbReference type="EMBL" id="AFZ68869.1"/>
    </source>
</evidence>
<evidence type="ECO:0000256" key="1">
    <source>
        <dbReference type="ARBA" id="ARBA00022485"/>
    </source>
</evidence>
<dbReference type="PROSITE" id="PS51379">
    <property type="entry name" value="4FE4S_FER_2"/>
    <property type="match status" value="3"/>
</dbReference>
<dbReference type="GO" id="GO:0046872">
    <property type="term" value="F:metal ion binding"/>
    <property type="evidence" value="ECO:0007669"/>
    <property type="project" value="UniProtKB-KW"/>
</dbReference>
<feature type="domain" description="4Fe-4S ferredoxin-type" evidence="6">
    <location>
        <begin position="290"/>
        <end position="319"/>
    </location>
</feature>
<dbReference type="PATRIC" id="fig|937777.3.peg.3448"/>
<dbReference type="PANTHER" id="PTHR43724">
    <property type="entry name" value="PYRUVATE SYNTHASE SUBUNIT PORD"/>
    <property type="match status" value="1"/>
</dbReference>
<gene>
    <name evidence="7" type="ordered locus">Deipe_3436</name>
</gene>
<feature type="domain" description="4Fe-4S ferredoxin-type" evidence="6">
    <location>
        <begin position="50"/>
        <end position="79"/>
    </location>
</feature>
<evidence type="ECO:0000256" key="2">
    <source>
        <dbReference type="ARBA" id="ARBA00022723"/>
    </source>
</evidence>
<dbReference type="InterPro" id="IPR017896">
    <property type="entry name" value="4Fe4S_Fe-S-bd"/>
</dbReference>
<keyword evidence="2" id="KW-0479">Metal-binding</keyword>
<dbReference type="KEGG" id="dpd:Deipe_3436"/>
<proteinExistence type="predicted"/>
<keyword evidence="4" id="KW-0408">Iron</keyword>
<dbReference type="EMBL" id="CP003382">
    <property type="protein sequence ID" value="AFZ68869.1"/>
    <property type="molecule type" value="Genomic_DNA"/>
</dbReference>
<dbReference type="eggNOG" id="COG1145">
    <property type="taxonomic scope" value="Bacteria"/>
</dbReference>
<sequence length="337" mass="35872">MLESFLKVIGEYGNPVPRYTGPRCLVERLAVGGCDLCQQICPHEAITIDARVEINDTRCTGCGLCTQVCPSGALEFDVTAALGAVREQTVPERRSVDGSVDDGAKLVCSQAGESGKTLPCLARVTSSLIVAAGAWDTPLELVHGDCADCKLGGPQVPQELQKVVEQAQQLRLATGRPAQVTVRRGNGEGAGGEAVSRRGVFGSLFRSARSVVSELVPDQPLPFVDWSVPQERVPAEWQWRRRALKPTPPPQAAVYWPAPVVDDKCILCPVCANVCPTEAIAREFAPDGTITLHLDLAACTGCDACVRSCPPDAMALQGEWAEADFAAPVLLRDSTSV</sequence>
<reference evidence="8" key="1">
    <citation type="submission" date="2012-03" db="EMBL/GenBank/DDBJ databases">
        <title>Complete sequence of chromosome of Deinococcus peraridilitoris DSM 19664.</title>
        <authorList>
            <person name="Lucas S."/>
            <person name="Copeland A."/>
            <person name="Lapidus A."/>
            <person name="Glavina del Rio T."/>
            <person name="Dalin E."/>
            <person name="Tice H."/>
            <person name="Bruce D."/>
            <person name="Goodwin L."/>
            <person name="Pitluck S."/>
            <person name="Peters L."/>
            <person name="Mikhailova N."/>
            <person name="Lu M."/>
            <person name="Kyrpides N."/>
            <person name="Mavromatis K."/>
            <person name="Ivanova N."/>
            <person name="Brettin T."/>
            <person name="Detter J.C."/>
            <person name="Han C."/>
            <person name="Larimer F."/>
            <person name="Land M."/>
            <person name="Hauser L."/>
            <person name="Markowitz V."/>
            <person name="Cheng J.-F."/>
            <person name="Hugenholtz P."/>
            <person name="Woyke T."/>
            <person name="Wu D."/>
            <person name="Pukall R."/>
            <person name="Steenblock K."/>
            <person name="Brambilla E."/>
            <person name="Klenk H.-P."/>
            <person name="Eisen J.A."/>
        </authorList>
    </citation>
    <scope>NUCLEOTIDE SEQUENCE [LARGE SCALE GENOMIC DNA]</scope>
    <source>
        <strain evidence="8">DSM 19664 / LMG 22246 / CIP 109416 / KR-200</strain>
    </source>
</reference>
<keyword evidence="7" id="KW-0830">Ubiquinone</keyword>
<evidence type="ECO:0000256" key="5">
    <source>
        <dbReference type="ARBA" id="ARBA00023014"/>
    </source>
</evidence>
<dbReference type="STRING" id="937777.Deipe_3436"/>
<organism evidence="7 8">
    <name type="scientific">Deinococcus peraridilitoris (strain DSM 19664 / LMG 22246 / CIP 109416 / KR-200)</name>
    <dbReference type="NCBI Taxonomy" id="937777"/>
    <lineage>
        <taxon>Bacteria</taxon>
        <taxon>Thermotogati</taxon>
        <taxon>Deinococcota</taxon>
        <taxon>Deinococci</taxon>
        <taxon>Deinococcales</taxon>
        <taxon>Deinococcaceae</taxon>
        <taxon>Deinococcus</taxon>
    </lineage>
</organism>
<dbReference type="AlphaFoldDB" id="L0A5Z5"/>
<keyword evidence="5" id="KW-0411">Iron-sulfur</keyword>
<accession>L0A5Z5</accession>
<evidence type="ECO:0000313" key="8">
    <source>
        <dbReference type="Proteomes" id="UP000010467"/>
    </source>
</evidence>
<protein>
    <submittedName>
        <fullName evidence="7">NADH:ubiquinone oxidoreductase chain I-like protein</fullName>
    </submittedName>
</protein>
<dbReference type="PROSITE" id="PS00198">
    <property type="entry name" value="4FE4S_FER_1"/>
    <property type="match status" value="2"/>
</dbReference>
<dbReference type="GO" id="GO:0051539">
    <property type="term" value="F:4 iron, 4 sulfur cluster binding"/>
    <property type="evidence" value="ECO:0007669"/>
    <property type="project" value="UniProtKB-KW"/>
</dbReference>
<dbReference type="PANTHER" id="PTHR43724:SF1">
    <property type="entry name" value="PYRUVATE SYNTHASE SUBUNIT PORD"/>
    <property type="match status" value="1"/>
</dbReference>
<keyword evidence="8" id="KW-1185">Reference proteome</keyword>
<evidence type="ECO:0000259" key="6">
    <source>
        <dbReference type="PROSITE" id="PS51379"/>
    </source>
</evidence>
<feature type="domain" description="4Fe-4S ferredoxin-type" evidence="6">
    <location>
        <begin position="257"/>
        <end position="285"/>
    </location>
</feature>
<name>L0A5Z5_DEIPD</name>
<dbReference type="Gene3D" id="3.30.70.20">
    <property type="match status" value="2"/>
</dbReference>
<dbReference type="OrthoDB" id="9672at2"/>